<dbReference type="Pfam" id="PF05140">
    <property type="entry name" value="ResB"/>
    <property type="match status" value="1"/>
</dbReference>
<evidence type="ECO:0000313" key="9">
    <source>
        <dbReference type="Proteomes" id="UP000000628"/>
    </source>
</evidence>
<dbReference type="PANTHER" id="PTHR31566">
    <property type="entry name" value="CYTOCHROME C BIOGENESIS PROTEIN CCS1, CHLOROPLASTIC"/>
    <property type="match status" value="1"/>
</dbReference>
<feature type="transmembrane region" description="Helical" evidence="6">
    <location>
        <begin position="455"/>
        <end position="476"/>
    </location>
</feature>
<keyword evidence="3" id="KW-0201">Cytochrome c-type biogenesis</keyword>
<keyword evidence="9" id="KW-1185">Reference proteome</keyword>
<accession>C7R0N0</accession>
<name>C7R0N0_JONDD</name>
<dbReference type="InterPro" id="IPR023494">
    <property type="entry name" value="Cyt_c_bgen_Ccs1/CcsB/ResB"/>
</dbReference>
<keyword evidence="2 6" id="KW-0812">Transmembrane</keyword>
<feature type="transmembrane region" description="Helical" evidence="6">
    <location>
        <begin position="190"/>
        <end position="209"/>
    </location>
</feature>
<dbReference type="InterPro" id="IPR007816">
    <property type="entry name" value="ResB-like_domain"/>
</dbReference>
<evidence type="ECO:0000256" key="4">
    <source>
        <dbReference type="ARBA" id="ARBA00022989"/>
    </source>
</evidence>
<evidence type="ECO:0000256" key="3">
    <source>
        <dbReference type="ARBA" id="ARBA00022748"/>
    </source>
</evidence>
<sequence>MANSQSRGQAPIAPELSVGGWLRFLWRQLTSMRVALLLLMLLAVAAIPGSVFPQWDQDAVATAQYVADHPDSAVWLDRLGFFSVYSSPWFSAIYLLLFTSLIGCIIPRVGVYATALRMPPPRVPRVLTRFPGHSVRAWEDVDAAGAATRIAEALRGGRLWRRFRVDSSQGDDGQWLVAAERGYAREAGNLLFHISLVGILVSFGVGQAVEYRGQAIVQVGRGFVNAQVAYDTFESGSLFRDEIMPNFRVTLDDFTSSFRVTDSKAEDFTAFVTVTDSGGQRAERTIKVNAPLNVDGANIYLMGNGHAPVVTVRDAAGEVAFSGAVTFLPEDAQYTSRGVIKVPDVSTGDQLGFNGYLLPTAQFTGDTVRSLYPEALDPYLVLDLYVGDLGLDEGIPQNVYQLSTNRMTPVAGTAAGTPPVILAQGETVDLPQGLGTITFEDTVRYAAFDVRADPMLPWLLVFSVLALVGVALSLFVPRRRVWARVTSDDANGVIVEMAALARGEDQGLTFEIDRAWAIATGATARRQRTREL</sequence>
<feature type="domain" description="ResB-like" evidence="7">
    <location>
        <begin position="32"/>
        <end position="512"/>
    </location>
</feature>
<gene>
    <name evidence="8" type="ordered locus">Jden_0523</name>
</gene>
<dbReference type="RefSeq" id="WP_015770816.1">
    <property type="nucleotide sequence ID" value="NC_013174.1"/>
</dbReference>
<evidence type="ECO:0000259" key="7">
    <source>
        <dbReference type="Pfam" id="PF05140"/>
    </source>
</evidence>
<evidence type="ECO:0000256" key="6">
    <source>
        <dbReference type="SAM" id="Phobius"/>
    </source>
</evidence>
<protein>
    <submittedName>
        <fullName evidence="8">ResB family protein</fullName>
    </submittedName>
</protein>
<organism evidence="8 9">
    <name type="scientific">Jonesia denitrificans (strain ATCC 14870 / DSM 20603 / BCRC 15368 / CIP 55.134 / JCM 11481 / NBRC 15587 / NCTC 10816 / Prevot 55134)</name>
    <name type="common">Listeria denitrificans</name>
    <dbReference type="NCBI Taxonomy" id="471856"/>
    <lineage>
        <taxon>Bacteria</taxon>
        <taxon>Bacillati</taxon>
        <taxon>Actinomycetota</taxon>
        <taxon>Actinomycetes</taxon>
        <taxon>Micrococcales</taxon>
        <taxon>Jonesiaceae</taxon>
        <taxon>Jonesia</taxon>
    </lineage>
</organism>
<feature type="transmembrane region" description="Helical" evidence="6">
    <location>
        <begin position="34"/>
        <end position="52"/>
    </location>
</feature>
<dbReference type="eggNOG" id="COG1333">
    <property type="taxonomic scope" value="Bacteria"/>
</dbReference>
<evidence type="ECO:0000313" key="8">
    <source>
        <dbReference type="EMBL" id="ACV08187.1"/>
    </source>
</evidence>
<keyword evidence="5 6" id="KW-0472">Membrane</keyword>
<dbReference type="KEGG" id="jde:Jden_0523"/>
<dbReference type="STRING" id="471856.Jden_0523"/>
<dbReference type="EMBL" id="CP001706">
    <property type="protein sequence ID" value="ACV08187.1"/>
    <property type="molecule type" value="Genomic_DNA"/>
</dbReference>
<proteinExistence type="predicted"/>
<evidence type="ECO:0000256" key="1">
    <source>
        <dbReference type="ARBA" id="ARBA00004141"/>
    </source>
</evidence>
<dbReference type="AlphaFoldDB" id="C7R0N0"/>
<evidence type="ECO:0000256" key="5">
    <source>
        <dbReference type="ARBA" id="ARBA00023136"/>
    </source>
</evidence>
<comment type="subcellular location">
    <subcellularLocation>
        <location evidence="1">Membrane</location>
        <topology evidence="1">Multi-pass membrane protein</topology>
    </subcellularLocation>
</comment>
<dbReference type="GO" id="GO:0017004">
    <property type="term" value="P:cytochrome complex assembly"/>
    <property type="evidence" value="ECO:0007669"/>
    <property type="project" value="UniProtKB-KW"/>
</dbReference>
<dbReference type="HOGENOM" id="CLU_023092_0_0_11"/>
<evidence type="ECO:0000256" key="2">
    <source>
        <dbReference type="ARBA" id="ARBA00022692"/>
    </source>
</evidence>
<dbReference type="OrthoDB" id="3949537at2"/>
<reference evidence="8 9" key="1">
    <citation type="journal article" date="2009" name="Stand. Genomic Sci.">
        <title>Complete genome sequence of Jonesia denitrificans type strain (Prevot 55134).</title>
        <authorList>
            <person name="Pukall R."/>
            <person name="Gehrich-Schroter G."/>
            <person name="Lapidus A."/>
            <person name="Nolan M."/>
            <person name="Glavina Del Rio T."/>
            <person name="Lucas S."/>
            <person name="Chen F."/>
            <person name="Tice H."/>
            <person name="Pitluck S."/>
            <person name="Cheng J.F."/>
            <person name="Copeland A."/>
            <person name="Saunders E."/>
            <person name="Brettin T."/>
            <person name="Detter J.C."/>
            <person name="Bruce D."/>
            <person name="Goodwin L."/>
            <person name="Pati A."/>
            <person name="Ivanova N."/>
            <person name="Mavromatis K."/>
            <person name="Ovchinnikova G."/>
            <person name="Chen A."/>
            <person name="Palaniappan K."/>
            <person name="Land M."/>
            <person name="Hauser L."/>
            <person name="Chang Y.J."/>
            <person name="Jeffries C.D."/>
            <person name="Chain P."/>
            <person name="Goker M."/>
            <person name="Bristow J."/>
            <person name="Eisen J.A."/>
            <person name="Markowitz V."/>
            <person name="Hugenholtz P."/>
            <person name="Kyrpides N.C."/>
            <person name="Klenk H.P."/>
            <person name="Han C."/>
        </authorList>
    </citation>
    <scope>NUCLEOTIDE SEQUENCE [LARGE SCALE GENOMIC DNA]</scope>
    <source>
        <strain evidence="9">ATCC 14870 / DSM 20603 / BCRC 15368 / CIP 55.134 / JCM 11481 / NBRC 15587 / NCTC 10816 / Prevot 55134</strain>
    </source>
</reference>
<keyword evidence="4 6" id="KW-1133">Transmembrane helix</keyword>
<dbReference type="Proteomes" id="UP000000628">
    <property type="component" value="Chromosome"/>
</dbReference>
<feature type="transmembrane region" description="Helical" evidence="6">
    <location>
        <begin position="92"/>
        <end position="115"/>
    </location>
</feature>
<dbReference type="PANTHER" id="PTHR31566:SF0">
    <property type="entry name" value="CYTOCHROME C BIOGENESIS PROTEIN CCS1, CHLOROPLASTIC"/>
    <property type="match status" value="1"/>
</dbReference>
<dbReference type="GO" id="GO:0016020">
    <property type="term" value="C:membrane"/>
    <property type="evidence" value="ECO:0007669"/>
    <property type="project" value="UniProtKB-SubCell"/>
</dbReference>